<feature type="transmembrane region" description="Helical" evidence="1">
    <location>
        <begin position="47"/>
        <end position="68"/>
    </location>
</feature>
<comment type="caution">
    <text evidence="2">The sequence shown here is derived from an EMBL/GenBank/DDBJ whole genome shotgun (WGS) entry which is preliminary data.</text>
</comment>
<feature type="transmembrane region" description="Helical" evidence="1">
    <location>
        <begin position="168"/>
        <end position="185"/>
    </location>
</feature>
<keyword evidence="1" id="KW-1133">Transmembrane helix</keyword>
<feature type="transmembrane region" description="Helical" evidence="1">
    <location>
        <begin position="7"/>
        <end position="27"/>
    </location>
</feature>
<proteinExistence type="predicted"/>
<feature type="transmembrane region" description="Helical" evidence="1">
    <location>
        <begin position="80"/>
        <end position="98"/>
    </location>
</feature>
<dbReference type="AlphaFoldDB" id="A0A074M7V1"/>
<keyword evidence="1" id="KW-0472">Membrane</keyword>
<evidence type="ECO:0000313" key="2">
    <source>
        <dbReference type="EMBL" id="KEO90841.1"/>
    </source>
</evidence>
<protein>
    <recommendedName>
        <fullName evidence="4">DUF998 domain-containing protein</fullName>
    </recommendedName>
</protein>
<accession>A0A074M7V1</accession>
<dbReference type="InterPro" id="IPR009339">
    <property type="entry name" value="DUF998"/>
</dbReference>
<reference evidence="2 3" key="1">
    <citation type="submission" date="2014-04" db="EMBL/GenBank/DDBJ databases">
        <title>A comprehensive comparison of genomes of Erythrobacter spp. strains.</title>
        <authorList>
            <person name="Zheng Q."/>
        </authorList>
    </citation>
    <scope>NUCLEOTIDE SEQUENCE [LARGE SCALE GENOMIC DNA]</scope>
    <source>
        <strain evidence="2 3">DSM 6997</strain>
    </source>
</reference>
<feature type="transmembrane region" description="Helical" evidence="1">
    <location>
        <begin position="135"/>
        <end position="156"/>
    </location>
</feature>
<dbReference type="STRING" id="1044.EH31_07330"/>
<sequence length="194" mass="20945">MLTRPLISAGFLPLPVWLIFVTVAGFMTPGYSAIESHASVMTLGEGWSLWITNSAAIISGAALIVFGVGTWGASGRIVSGGAFCWIIFGISMIANGIWPMGSPMHGLYAIGIINILGPALTLLECDREALRKRMIGFTVFCSLMGVLYLWVILVGLDPEGYTGLTQRIFGSINFLWPLVFAYQSMKKDTAFAKV</sequence>
<evidence type="ECO:0000313" key="3">
    <source>
        <dbReference type="Proteomes" id="UP000027647"/>
    </source>
</evidence>
<dbReference type="Pfam" id="PF06197">
    <property type="entry name" value="DUF998"/>
    <property type="match status" value="1"/>
</dbReference>
<dbReference type="eggNOG" id="ENOG5033Z9U">
    <property type="taxonomic scope" value="Bacteria"/>
</dbReference>
<name>A0A074M7V1_ERYLO</name>
<organism evidence="2 3">
    <name type="scientific">Erythrobacter longus</name>
    <dbReference type="NCBI Taxonomy" id="1044"/>
    <lineage>
        <taxon>Bacteria</taxon>
        <taxon>Pseudomonadati</taxon>
        <taxon>Pseudomonadota</taxon>
        <taxon>Alphaproteobacteria</taxon>
        <taxon>Sphingomonadales</taxon>
        <taxon>Erythrobacteraceae</taxon>
        <taxon>Erythrobacter/Porphyrobacter group</taxon>
        <taxon>Erythrobacter</taxon>
    </lineage>
</organism>
<dbReference type="Proteomes" id="UP000027647">
    <property type="component" value="Unassembled WGS sequence"/>
</dbReference>
<keyword evidence="1" id="KW-0812">Transmembrane</keyword>
<evidence type="ECO:0008006" key="4">
    <source>
        <dbReference type="Google" id="ProtNLM"/>
    </source>
</evidence>
<evidence type="ECO:0000256" key="1">
    <source>
        <dbReference type="SAM" id="Phobius"/>
    </source>
</evidence>
<dbReference type="EMBL" id="JMIW01000002">
    <property type="protein sequence ID" value="KEO90841.1"/>
    <property type="molecule type" value="Genomic_DNA"/>
</dbReference>
<gene>
    <name evidence="2" type="ORF">EH31_07330</name>
</gene>
<feature type="transmembrane region" description="Helical" evidence="1">
    <location>
        <begin position="104"/>
        <end position="123"/>
    </location>
</feature>
<keyword evidence="3" id="KW-1185">Reference proteome</keyword>